<dbReference type="InterPro" id="IPR015375">
    <property type="entry name" value="NADH_PPase-like_N"/>
</dbReference>
<organism evidence="8">
    <name type="scientific">hydrocarbon metagenome</name>
    <dbReference type="NCBI Taxonomy" id="938273"/>
    <lineage>
        <taxon>unclassified sequences</taxon>
        <taxon>metagenomes</taxon>
        <taxon>ecological metagenomes</taxon>
    </lineage>
</organism>
<evidence type="ECO:0000313" key="8">
    <source>
        <dbReference type="EMBL" id="KUG14418.1"/>
    </source>
</evidence>
<feature type="domain" description="Nudix hydrolase" evidence="7">
    <location>
        <begin position="152"/>
        <end position="274"/>
    </location>
</feature>
<proteinExistence type="predicted"/>
<reference evidence="8" key="1">
    <citation type="journal article" date="2015" name="Proc. Natl. Acad. Sci. U.S.A.">
        <title>Networks of energetic and metabolic interactions define dynamics in microbial communities.</title>
        <authorList>
            <person name="Embree M."/>
            <person name="Liu J.K."/>
            <person name="Al-Bassam M.M."/>
            <person name="Zengler K."/>
        </authorList>
    </citation>
    <scope>NUCLEOTIDE SEQUENCE</scope>
</reference>
<dbReference type="Gene3D" id="3.90.79.20">
    <property type="match status" value="1"/>
</dbReference>
<keyword evidence="6" id="KW-0520">NAD</keyword>
<evidence type="ECO:0000256" key="2">
    <source>
        <dbReference type="ARBA" id="ARBA00012381"/>
    </source>
</evidence>
<keyword evidence="3" id="KW-0479">Metal-binding</keyword>
<accession>A0A0W8F1F5</accession>
<gene>
    <name evidence="8" type="ORF">ASZ90_015942</name>
</gene>
<evidence type="ECO:0000256" key="1">
    <source>
        <dbReference type="ARBA" id="ARBA00001946"/>
    </source>
</evidence>
<keyword evidence="5" id="KW-0460">Magnesium</keyword>
<name>A0A0W8F1F5_9ZZZZ</name>
<dbReference type="GO" id="GO:0016787">
    <property type="term" value="F:hydrolase activity"/>
    <property type="evidence" value="ECO:0007669"/>
    <property type="project" value="UniProtKB-KW"/>
</dbReference>
<dbReference type="PANTHER" id="PTHR11383:SF3">
    <property type="entry name" value="NAD(P)H PYROPHOSPHATASE NUDT13, MITOCHONDRIAL"/>
    <property type="match status" value="1"/>
</dbReference>
<dbReference type="Pfam" id="PF00293">
    <property type="entry name" value="NUDIX"/>
    <property type="match status" value="1"/>
</dbReference>
<dbReference type="GO" id="GO:0046872">
    <property type="term" value="F:metal ion binding"/>
    <property type="evidence" value="ECO:0007669"/>
    <property type="project" value="UniProtKB-KW"/>
</dbReference>
<dbReference type="PROSITE" id="PS51462">
    <property type="entry name" value="NUDIX"/>
    <property type="match status" value="1"/>
</dbReference>
<dbReference type="InterPro" id="IPR020084">
    <property type="entry name" value="NUDIX_hydrolase_CS"/>
</dbReference>
<dbReference type="InterPro" id="IPR015797">
    <property type="entry name" value="NUDIX_hydrolase-like_dom_sf"/>
</dbReference>
<dbReference type="CDD" id="cd03429">
    <property type="entry name" value="NUDIX_NADH_pyrophosphatase_Nudt13"/>
    <property type="match status" value="1"/>
</dbReference>
<dbReference type="Pfam" id="PF09296">
    <property type="entry name" value="NUDIX-like"/>
    <property type="match status" value="1"/>
</dbReference>
<dbReference type="AlphaFoldDB" id="A0A0W8F1F5"/>
<comment type="caution">
    <text evidence="8">The sequence shown here is derived from an EMBL/GenBank/DDBJ whole genome shotgun (WGS) entry which is preliminary data.</text>
</comment>
<keyword evidence="4 8" id="KW-0378">Hydrolase</keyword>
<dbReference type="EMBL" id="LNQE01001662">
    <property type="protein sequence ID" value="KUG14418.1"/>
    <property type="molecule type" value="Genomic_DNA"/>
</dbReference>
<evidence type="ECO:0000256" key="6">
    <source>
        <dbReference type="ARBA" id="ARBA00023027"/>
    </source>
</evidence>
<evidence type="ECO:0000256" key="5">
    <source>
        <dbReference type="ARBA" id="ARBA00022842"/>
    </source>
</evidence>
<dbReference type="PROSITE" id="PS00893">
    <property type="entry name" value="NUDIX_BOX"/>
    <property type="match status" value="1"/>
</dbReference>
<dbReference type="InterPro" id="IPR015376">
    <property type="entry name" value="Znr_NADH_PPase"/>
</dbReference>
<evidence type="ECO:0000256" key="4">
    <source>
        <dbReference type="ARBA" id="ARBA00022801"/>
    </source>
</evidence>
<dbReference type="Pfam" id="PF09297">
    <property type="entry name" value="Zn_ribbon_NUD"/>
    <property type="match status" value="1"/>
</dbReference>
<evidence type="ECO:0000259" key="7">
    <source>
        <dbReference type="PROSITE" id="PS51462"/>
    </source>
</evidence>
<dbReference type="NCBIfam" id="NF001299">
    <property type="entry name" value="PRK00241.1"/>
    <property type="match status" value="1"/>
</dbReference>
<comment type="cofactor">
    <cofactor evidence="1">
        <name>Mg(2+)</name>
        <dbReference type="ChEBI" id="CHEBI:18420"/>
    </cofactor>
</comment>
<dbReference type="SUPFAM" id="SSF55811">
    <property type="entry name" value="Nudix"/>
    <property type="match status" value="1"/>
</dbReference>
<dbReference type="Gene3D" id="3.90.79.10">
    <property type="entry name" value="Nucleoside Triphosphate Pyrophosphohydrolase"/>
    <property type="match status" value="1"/>
</dbReference>
<evidence type="ECO:0000256" key="3">
    <source>
        <dbReference type="ARBA" id="ARBA00022723"/>
    </source>
</evidence>
<sequence length="284" mass="30942">MIPEEHTIPFATRGLACHQDTPPGTKEPWILVDGPAVVTGRDGTLLSDPAACRTVLARDADRFMIGSDHRGTWYAVPISASDLLPGRYARTNLRALYGVIPDDLLGIASRAVALSAFYQTHRFCGICGVETDRKEDENATVCPACGHLFYPVINPAVIACIRRDDQILLARSPHYRPVVSSIIAGFVEAGETLEHAVAREVAEEVGVRIDTTRYRCSQPWPFPHSLMVGFIASYAGGTIQIDPTGIEEAGWYPYDSLPSLPAAGSISRILIDQVVQEISRDTRA</sequence>
<dbReference type="InterPro" id="IPR000086">
    <property type="entry name" value="NUDIX_hydrolase_dom"/>
</dbReference>
<dbReference type="InterPro" id="IPR049734">
    <property type="entry name" value="NudC-like_C"/>
</dbReference>
<dbReference type="EC" id="3.6.1.22" evidence="2"/>
<protein>
    <recommendedName>
        <fullName evidence="2">NAD(+) diphosphatase</fullName>
        <ecNumber evidence="2">3.6.1.22</ecNumber>
    </recommendedName>
</protein>
<dbReference type="PANTHER" id="PTHR11383">
    <property type="entry name" value="NUCLEOSIDE DIPHOSPHATE-LINKED MOIETY X MOTIF 13"/>
    <property type="match status" value="1"/>
</dbReference>